<proteinExistence type="predicted"/>
<dbReference type="RefSeq" id="WP_068541683.1">
    <property type="nucleotide sequence ID" value="NZ_LSFI01000017.1"/>
</dbReference>
<dbReference type="CDD" id="cd20206">
    <property type="entry name" value="YbbR"/>
    <property type="match status" value="1"/>
</dbReference>
<dbReference type="Gene3D" id="2.170.120.30">
    <property type="match status" value="2"/>
</dbReference>
<accession>A0A177E7I4</accession>
<organism evidence="2 3">
    <name type="scientific">Thermodesulfatator autotrophicus</name>
    <dbReference type="NCBI Taxonomy" id="1795632"/>
    <lineage>
        <taxon>Bacteria</taxon>
        <taxon>Pseudomonadati</taxon>
        <taxon>Thermodesulfobacteriota</taxon>
        <taxon>Thermodesulfobacteria</taxon>
        <taxon>Thermodesulfobacteriales</taxon>
        <taxon>Thermodesulfatatoraceae</taxon>
        <taxon>Thermodesulfatator</taxon>
    </lineage>
</organism>
<dbReference type="PANTHER" id="PTHR37804">
    <property type="entry name" value="CDAA REGULATORY PROTEIN CDAR"/>
    <property type="match status" value="1"/>
</dbReference>
<evidence type="ECO:0000313" key="2">
    <source>
        <dbReference type="EMBL" id="OAG27904.1"/>
    </source>
</evidence>
<dbReference type="EMBL" id="LSFI01000017">
    <property type="protein sequence ID" value="OAG27904.1"/>
    <property type="molecule type" value="Genomic_DNA"/>
</dbReference>
<dbReference type="STRING" id="1795632.TH606_04535"/>
<dbReference type="OrthoDB" id="128578at2"/>
<dbReference type="PANTHER" id="PTHR37804:SF1">
    <property type="entry name" value="CDAA REGULATORY PROTEIN CDAR"/>
    <property type="match status" value="1"/>
</dbReference>
<feature type="transmembrane region" description="Helical" evidence="1">
    <location>
        <begin position="12"/>
        <end position="30"/>
    </location>
</feature>
<comment type="caution">
    <text evidence="2">The sequence shown here is derived from an EMBL/GenBank/DDBJ whole genome shotgun (WGS) entry which is preliminary data.</text>
</comment>
<dbReference type="InterPro" id="IPR053154">
    <property type="entry name" value="c-di-AMP_regulator"/>
</dbReference>
<dbReference type="InterPro" id="IPR012505">
    <property type="entry name" value="YbbR"/>
</dbReference>
<evidence type="ECO:0008006" key="4">
    <source>
        <dbReference type="Google" id="ProtNLM"/>
    </source>
</evidence>
<name>A0A177E7I4_9BACT</name>
<dbReference type="AlphaFoldDB" id="A0A177E7I4"/>
<keyword evidence="1" id="KW-1133">Transmembrane helix</keyword>
<keyword evidence="1" id="KW-0472">Membrane</keyword>
<keyword evidence="3" id="KW-1185">Reference proteome</keyword>
<dbReference type="Gene3D" id="2.170.120.40">
    <property type="entry name" value="YbbR-like domain"/>
    <property type="match status" value="1"/>
</dbReference>
<gene>
    <name evidence="2" type="ORF">TH606_04535</name>
</gene>
<reference evidence="2 3" key="1">
    <citation type="submission" date="2016-02" db="EMBL/GenBank/DDBJ databases">
        <title>Draft genome sequence of Thermodesulfatator sp. S606.</title>
        <authorList>
            <person name="Lai Q."/>
            <person name="Cao J."/>
            <person name="Dupont S."/>
            <person name="Shao Z."/>
            <person name="Jebbar M."/>
            <person name="Alain K."/>
        </authorList>
    </citation>
    <scope>NUCLEOTIDE SEQUENCE [LARGE SCALE GENOMIC DNA]</scope>
    <source>
        <strain evidence="2 3">S606</strain>
    </source>
</reference>
<keyword evidence="1" id="KW-0812">Transmembrane</keyword>
<dbReference type="Pfam" id="PF07949">
    <property type="entry name" value="YbbR"/>
    <property type="match status" value="2"/>
</dbReference>
<protein>
    <recommendedName>
        <fullName evidence="4">YbbR-like domain-containing protein</fullName>
    </recommendedName>
</protein>
<evidence type="ECO:0000256" key="1">
    <source>
        <dbReference type="SAM" id="Phobius"/>
    </source>
</evidence>
<sequence length="303" mass="34114">MNPFRVLSQNLFLKVLSLAFAILLWFFVVLEDKVDKEITAQLKLVNVPKGLVLVKEPPAFVYVKVSGPRSILRNLEKNPLIITLDLKDLGPGRHFIRIRPSKLNLPAGLSVKEVNPAQVEIVLEKEAKKTVKVKPVIYGSPPPGWKVEKIEVHPSRIKIRGPRSLVFRIREIPTKPLDISNLTGEIRREVPLDLPPLVKAERESVELAIKIVEKIVIKHLKDFPVKIVGAKKKPVKLLQNTVDLVIEGPENLLTAFVDEKKVKALVNIKNLSKGKHLVKVEIILPPEIKLLKIEPSQIEVIID</sequence>
<dbReference type="Proteomes" id="UP000076964">
    <property type="component" value="Unassembled WGS sequence"/>
</dbReference>
<evidence type="ECO:0000313" key="3">
    <source>
        <dbReference type="Proteomes" id="UP000076964"/>
    </source>
</evidence>